<evidence type="ECO:0000256" key="6">
    <source>
        <dbReference type="ARBA" id="ARBA00047317"/>
    </source>
</evidence>
<dbReference type="Gene3D" id="2.170.190.11">
    <property type="entry name" value="Molybdopterin biosynthesis moea protein, domain 3"/>
    <property type="match status" value="1"/>
</dbReference>
<dbReference type="Pfam" id="PF03453">
    <property type="entry name" value="MoeA_N"/>
    <property type="match status" value="1"/>
</dbReference>
<dbReference type="Gene3D" id="3.90.105.10">
    <property type="entry name" value="Molybdopterin biosynthesis moea protein, domain 2"/>
    <property type="match status" value="1"/>
</dbReference>
<dbReference type="GO" id="GO:0005829">
    <property type="term" value="C:cytosol"/>
    <property type="evidence" value="ECO:0007669"/>
    <property type="project" value="TreeGrafter"/>
</dbReference>
<evidence type="ECO:0000256" key="1">
    <source>
        <dbReference type="ARBA" id="ARBA00002901"/>
    </source>
</evidence>
<dbReference type="GO" id="GO:0061599">
    <property type="term" value="F:molybdopterin molybdotransferase activity"/>
    <property type="evidence" value="ECO:0007669"/>
    <property type="project" value="UniProtKB-UniRule"/>
</dbReference>
<dbReference type="PANTHER" id="PTHR10192">
    <property type="entry name" value="MOLYBDOPTERIN BIOSYNTHESIS PROTEIN"/>
    <property type="match status" value="1"/>
</dbReference>
<keyword evidence="7" id="KW-0460">Magnesium</keyword>
<evidence type="ECO:0000259" key="8">
    <source>
        <dbReference type="SMART" id="SM00852"/>
    </source>
</evidence>
<dbReference type="AlphaFoldDB" id="A0A6H0SK10"/>
<comment type="similarity">
    <text evidence="3 7">Belongs to the MoeA family.</text>
</comment>
<dbReference type="GO" id="GO:0006777">
    <property type="term" value="P:Mo-molybdopterin cofactor biosynthetic process"/>
    <property type="evidence" value="ECO:0007669"/>
    <property type="project" value="UniProtKB-UniRule"/>
</dbReference>
<keyword evidence="10" id="KW-1185">Reference proteome</keyword>
<dbReference type="InterPro" id="IPR036425">
    <property type="entry name" value="MoaB/Mog-like_dom_sf"/>
</dbReference>
<dbReference type="Gene3D" id="2.40.340.10">
    <property type="entry name" value="MoeA, C-terminal, domain IV"/>
    <property type="match status" value="1"/>
</dbReference>
<sequence>MKQQPQDAITVEEHRARLLGLVKPLPARTLPVGPALHGAVLASDVYAGHPLPLWENSAMDGFAVRSADTASTPAQLEVIGEVPAGSSWDPALLPGQCVKIMTGAPLPTAADAVVRIEDTSAASTGWDVSTVQVNVPVPAGKDVRASGEDRSAGELIAREGEELTAARLSALVAAGSAELAVRTAPRVAVLVTGAELRPPGEELARGQIPETNSLLISGLLAESGITAATIVHCVDDLQAVREKLEELAPAHDAILSTGGVGPGDYDVMRKVLVDQPGVYATRVLVRPGQPQCAGRLAGGAMIFALPGNPVSAAVSFELFVRPVLRAMQGHTQLQRPRLQAIAAVGWKAAGNRLQVLPIVFEHGDQLRCAPAVAASRISHSVGGFGSAQGYALVPAGIEQIHPGDRVEVLRTAP</sequence>
<dbReference type="Gene3D" id="3.40.980.10">
    <property type="entry name" value="MoaB/Mog-like domain"/>
    <property type="match status" value="1"/>
</dbReference>
<comment type="pathway">
    <text evidence="2 7">Cofactor biosynthesis; molybdopterin biosynthesis.</text>
</comment>
<proteinExistence type="inferred from homology"/>
<dbReference type="SMART" id="SM00852">
    <property type="entry name" value="MoCF_biosynth"/>
    <property type="match status" value="1"/>
</dbReference>
<dbReference type="PANTHER" id="PTHR10192:SF5">
    <property type="entry name" value="GEPHYRIN"/>
    <property type="match status" value="1"/>
</dbReference>
<accession>A0A6H0SK10</accession>
<evidence type="ECO:0000313" key="10">
    <source>
        <dbReference type="Proteomes" id="UP000502331"/>
    </source>
</evidence>
<dbReference type="GO" id="GO:0046872">
    <property type="term" value="F:metal ion binding"/>
    <property type="evidence" value="ECO:0007669"/>
    <property type="project" value="UniProtKB-UniRule"/>
</dbReference>
<dbReference type="NCBIfam" id="NF045515">
    <property type="entry name" value="Glp_gephyrin"/>
    <property type="match status" value="1"/>
</dbReference>
<dbReference type="InterPro" id="IPR036135">
    <property type="entry name" value="MoeA_linker/N_sf"/>
</dbReference>
<comment type="function">
    <text evidence="1 7">Catalyzes the insertion of molybdate into adenylated molybdopterin with the concomitant release of AMP.</text>
</comment>
<dbReference type="UniPathway" id="UPA00344"/>
<gene>
    <name evidence="9" type="ORF">D3791_10510</name>
</gene>
<dbReference type="Proteomes" id="UP000502331">
    <property type="component" value="Chromosome"/>
</dbReference>
<keyword evidence="5 7" id="KW-0501">Molybdenum cofactor biosynthesis</keyword>
<dbReference type="SUPFAM" id="SSF63882">
    <property type="entry name" value="MoeA N-terminal region -like"/>
    <property type="match status" value="1"/>
</dbReference>
<dbReference type="Pfam" id="PF03454">
    <property type="entry name" value="MoeA_C"/>
    <property type="match status" value="1"/>
</dbReference>
<dbReference type="SUPFAM" id="SSF53218">
    <property type="entry name" value="Molybdenum cofactor biosynthesis proteins"/>
    <property type="match status" value="1"/>
</dbReference>
<dbReference type="RefSeq" id="WP_172512156.1">
    <property type="nucleotide sequence ID" value="NZ_CP032549.1"/>
</dbReference>
<dbReference type="EMBL" id="CP032549">
    <property type="protein sequence ID" value="QIV87510.1"/>
    <property type="molecule type" value="Genomic_DNA"/>
</dbReference>
<comment type="cofactor">
    <cofactor evidence="7">
        <name>Mg(2+)</name>
        <dbReference type="ChEBI" id="CHEBI:18420"/>
    </cofactor>
</comment>
<dbReference type="FunFam" id="2.170.190.11:FF:000001">
    <property type="entry name" value="Molybdopterin molybdenumtransferase"/>
    <property type="match status" value="1"/>
</dbReference>
<comment type="catalytic activity">
    <reaction evidence="6">
        <text>adenylyl-molybdopterin + molybdate = Mo-molybdopterin + AMP + H(+)</text>
        <dbReference type="Rhea" id="RHEA:35047"/>
        <dbReference type="ChEBI" id="CHEBI:15378"/>
        <dbReference type="ChEBI" id="CHEBI:36264"/>
        <dbReference type="ChEBI" id="CHEBI:62727"/>
        <dbReference type="ChEBI" id="CHEBI:71302"/>
        <dbReference type="ChEBI" id="CHEBI:456215"/>
        <dbReference type="EC" id="2.10.1.1"/>
    </reaction>
</comment>
<evidence type="ECO:0000256" key="2">
    <source>
        <dbReference type="ARBA" id="ARBA00005046"/>
    </source>
</evidence>
<evidence type="ECO:0000256" key="3">
    <source>
        <dbReference type="ARBA" id="ARBA00010763"/>
    </source>
</evidence>
<keyword evidence="7 9" id="KW-0808">Transferase</keyword>
<dbReference type="CDD" id="cd00887">
    <property type="entry name" value="MoeA"/>
    <property type="match status" value="1"/>
</dbReference>
<dbReference type="InterPro" id="IPR005111">
    <property type="entry name" value="MoeA_C_domain_IV"/>
</dbReference>
<dbReference type="InterPro" id="IPR036688">
    <property type="entry name" value="MoeA_C_domain_IV_sf"/>
</dbReference>
<protein>
    <recommendedName>
        <fullName evidence="7">Molybdopterin molybdenumtransferase</fullName>
        <ecNumber evidence="7">2.10.1.1</ecNumber>
    </recommendedName>
</protein>
<organism evidence="9 10">
    <name type="scientific">Glutamicibacter mishrai</name>
    <dbReference type="NCBI Taxonomy" id="1775880"/>
    <lineage>
        <taxon>Bacteria</taxon>
        <taxon>Bacillati</taxon>
        <taxon>Actinomycetota</taxon>
        <taxon>Actinomycetes</taxon>
        <taxon>Micrococcales</taxon>
        <taxon>Micrococcaceae</taxon>
        <taxon>Glutamicibacter</taxon>
    </lineage>
</organism>
<dbReference type="EC" id="2.10.1.1" evidence="7"/>
<dbReference type="SUPFAM" id="SSF63867">
    <property type="entry name" value="MoeA C-terminal domain-like"/>
    <property type="match status" value="1"/>
</dbReference>
<name>A0A6H0SK10_9MICC</name>
<dbReference type="InterPro" id="IPR001453">
    <property type="entry name" value="MoaB/Mog_dom"/>
</dbReference>
<evidence type="ECO:0000256" key="5">
    <source>
        <dbReference type="ARBA" id="ARBA00023150"/>
    </source>
</evidence>
<dbReference type="Pfam" id="PF00994">
    <property type="entry name" value="MoCF_biosynth"/>
    <property type="match status" value="1"/>
</dbReference>
<evidence type="ECO:0000256" key="4">
    <source>
        <dbReference type="ARBA" id="ARBA00022505"/>
    </source>
</evidence>
<reference evidence="9 10" key="1">
    <citation type="submission" date="2018-09" db="EMBL/GenBank/DDBJ databases">
        <title>Glutamicibacter mishrai S5-52T (LMG 29155T = KCTC 39846T).</title>
        <authorList>
            <person name="Das S.K."/>
        </authorList>
    </citation>
    <scope>NUCLEOTIDE SEQUENCE [LARGE SCALE GENOMIC DNA]</scope>
    <source>
        <strain evidence="9 10">S5-52</strain>
    </source>
</reference>
<feature type="domain" description="MoaB/Mog" evidence="8">
    <location>
        <begin position="188"/>
        <end position="326"/>
    </location>
</feature>
<evidence type="ECO:0000313" key="9">
    <source>
        <dbReference type="EMBL" id="QIV87510.1"/>
    </source>
</evidence>
<keyword evidence="7" id="KW-0479">Metal-binding</keyword>
<dbReference type="InterPro" id="IPR038987">
    <property type="entry name" value="MoeA-like"/>
</dbReference>
<keyword evidence="4 7" id="KW-0500">Molybdenum</keyword>
<dbReference type="InterPro" id="IPR005110">
    <property type="entry name" value="MoeA_linker/N"/>
</dbReference>
<evidence type="ECO:0000256" key="7">
    <source>
        <dbReference type="RuleBase" id="RU365090"/>
    </source>
</evidence>